<dbReference type="Gene3D" id="3.40.50.720">
    <property type="entry name" value="NAD(P)-binding Rossmann-like Domain"/>
    <property type="match status" value="1"/>
</dbReference>
<sequence length="320" mass="34652">MRILLTGSSGWLGRFLAPMLRARGDVVTGLDVAPGADTQVTGSVADRALIDRVFAERGIEAVIHAGALHKPDIVRYPAQAFVDVNVTGTLNLLEAAAKAGHDRFVFTSTTSLMISQAIRDELAGHAVWLDEASGPLEPRNIYGVTKLTAEQLCRLAQLEHGLNCVVLRTSRFFPEEDDTHRTLSGENMKANELLHRRLTVEDAARAHIAALDRAPDVGFGSFIVSAPTPFLRSECDELKRDAATVIARHFPDAPALYAGKGWELPKSIGRVYDAARAEQVLGFRCETDFHALMAALRGGAALPFAHDPEYVSPKEVPGIA</sequence>
<protein>
    <submittedName>
        <fullName evidence="2">NAD(P)-dependent oxidoreductase</fullName>
    </submittedName>
</protein>
<gene>
    <name evidence="2" type="ORF">MZO42_11740</name>
</gene>
<accession>A0ABU3N4A5</accession>
<dbReference type="InterPro" id="IPR050177">
    <property type="entry name" value="Lipid_A_modif_metabolic_enz"/>
</dbReference>
<feature type="domain" description="NAD-dependent epimerase/dehydratase" evidence="1">
    <location>
        <begin position="3"/>
        <end position="180"/>
    </location>
</feature>
<dbReference type="PANTHER" id="PTHR43245:SF54">
    <property type="entry name" value="BLL0593 PROTEIN"/>
    <property type="match status" value="1"/>
</dbReference>
<proteinExistence type="predicted"/>
<dbReference type="PANTHER" id="PTHR43245">
    <property type="entry name" value="BIFUNCTIONAL POLYMYXIN RESISTANCE PROTEIN ARNA"/>
    <property type="match status" value="1"/>
</dbReference>
<reference evidence="2" key="1">
    <citation type="submission" date="2022-04" db="EMBL/GenBank/DDBJ databases">
        <title>Tomato heritable bacteria conferring resistance against bacterial wilt.</title>
        <authorList>
            <person name="Yin J."/>
        </authorList>
    </citation>
    <scope>NUCLEOTIDE SEQUENCE</scope>
    <source>
        <strain evidence="2">Cra20</strain>
    </source>
</reference>
<organism evidence="2">
    <name type="scientific">Sphingomonas psychrotolerans</name>
    <dbReference type="NCBI Taxonomy" id="1327635"/>
    <lineage>
        <taxon>Bacteria</taxon>
        <taxon>Pseudomonadati</taxon>
        <taxon>Pseudomonadota</taxon>
        <taxon>Alphaproteobacteria</taxon>
        <taxon>Sphingomonadales</taxon>
        <taxon>Sphingomonadaceae</taxon>
        <taxon>Sphingomonas</taxon>
    </lineage>
</organism>
<dbReference type="InterPro" id="IPR036291">
    <property type="entry name" value="NAD(P)-bd_dom_sf"/>
</dbReference>
<dbReference type="InterPro" id="IPR001509">
    <property type="entry name" value="Epimerase_deHydtase"/>
</dbReference>
<dbReference type="CDD" id="cd08946">
    <property type="entry name" value="SDR_e"/>
    <property type="match status" value="1"/>
</dbReference>
<dbReference type="Pfam" id="PF01370">
    <property type="entry name" value="Epimerase"/>
    <property type="match status" value="1"/>
</dbReference>
<dbReference type="EMBL" id="JALMLT010000003">
    <property type="protein sequence ID" value="MDT8759370.1"/>
    <property type="molecule type" value="Genomic_DNA"/>
</dbReference>
<dbReference type="SUPFAM" id="SSF51735">
    <property type="entry name" value="NAD(P)-binding Rossmann-fold domains"/>
    <property type="match status" value="1"/>
</dbReference>
<comment type="caution">
    <text evidence="2">The sequence shown here is derived from an EMBL/GenBank/DDBJ whole genome shotgun (WGS) entry which is preliminary data.</text>
</comment>
<evidence type="ECO:0000313" key="2">
    <source>
        <dbReference type="EMBL" id="MDT8759370.1"/>
    </source>
</evidence>
<name>A0ABU3N4A5_9SPHN</name>
<evidence type="ECO:0000259" key="1">
    <source>
        <dbReference type="Pfam" id="PF01370"/>
    </source>
</evidence>